<dbReference type="InParanoid" id="A0A1Y1YZ04"/>
<keyword evidence="10" id="KW-1185">Reference proteome</keyword>
<dbReference type="EMBL" id="MCFE01000048">
    <property type="protein sequence ID" value="ORY03270.1"/>
    <property type="molecule type" value="Genomic_DNA"/>
</dbReference>
<feature type="transmembrane region" description="Helical" evidence="6">
    <location>
        <begin position="179"/>
        <end position="197"/>
    </location>
</feature>
<name>A0A1Y1YZ04_9FUNG</name>
<organism evidence="9 10">
    <name type="scientific">Basidiobolus meristosporus CBS 931.73</name>
    <dbReference type="NCBI Taxonomy" id="1314790"/>
    <lineage>
        <taxon>Eukaryota</taxon>
        <taxon>Fungi</taxon>
        <taxon>Fungi incertae sedis</taxon>
        <taxon>Zoopagomycota</taxon>
        <taxon>Entomophthoromycotina</taxon>
        <taxon>Basidiobolomycetes</taxon>
        <taxon>Basidiobolales</taxon>
        <taxon>Basidiobolaceae</taxon>
        <taxon>Basidiobolus</taxon>
    </lineage>
</organism>
<dbReference type="PANTHER" id="PTHR31082">
    <property type="entry name" value="PHEROMONE-REGULATED MEMBRANE PROTEIN 10"/>
    <property type="match status" value="1"/>
</dbReference>
<evidence type="ECO:0000313" key="9">
    <source>
        <dbReference type="EMBL" id="ORY03270.1"/>
    </source>
</evidence>
<dbReference type="Proteomes" id="UP000193498">
    <property type="component" value="Unassembled WGS sequence"/>
</dbReference>
<evidence type="ECO:0000256" key="4">
    <source>
        <dbReference type="ARBA" id="ARBA00023136"/>
    </source>
</evidence>
<dbReference type="InterPro" id="IPR010619">
    <property type="entry name" value="ThrE-like_N"/>
</dbReference>
<proteinExistence type="inferred from homology"/>
<evidence type="ECO:0000259" key="8">
    <source>
        <dbReference type="Pfam" id="PF12821"/>
    </source>
</evidence>
<feature type="transmembrane region" description="Helical" evidence="6">
    <location>
        <begin position="326"/>
        <end position="349"/>
    </location>
</feature>
<evidence type="ECO:0000256" key="2">
    <source>
        <dbReference type="ARBA" id="ARBA00022692"/>
    </source>
</evidence>
<evidence type="ECO:0000313" key="10">
    <source>
        <dbReference type="Proteomes" id="UP000193498"/>
    </source>
</evidence>
<dbReference type="GO" id="GO:0016020">
    <property type="term" value="C:membrane"/>
    <property type="evidence" value="ECO:0007669"/>
    <property type="project" value="UniProtKB-SubCell"/>
</dbReference>
<dbReference type="FunCoup" id="A0A1Y1YZ04">
    <property type="interactions" value="6"/>
</dbReference>
<keyword evidence="3 6" id="KW-1133">Transmembrane helix</keyword>
<evidence type="ECO:0000256" key="5">
    <source>
        <dbReference type="ARBA" id="ARBA00034125"/>
    </source>
</evidence>
<feature type="transmembrane region" description="Helical" evidence="6">
    <location>
        <begin position="217"/>
        <end position="236"/>
    </location>
</feature>
<feature type="transmembrane region" description="Helical" evidence="6">
    <location>
        <begin position="266"/>
        <end position="285"/>
    </location>
</feature>
<protein>
    <recommendedName>
        <fullName evidence="11">DUF1212-domain-containing protein</fullName>
    </recommendedName>
</protein>
<dbReference type="OrthoDB" id="413008at2759"/>
<evidence type="ECO:0000256" key="1">
    <source>
        <dbReference type="ARBA" id="ARBA00004141"/>
    </source>
</evidence>
<comment type="caution">
    <text evidence="9">The sequence shown here is derived from an EMBL/GenBank/DDBJ whole genome shotgun (WGS) entry which is preliminary data.</text>
</comment>
<feature type="transmembrane region" description="Helical" evidence="6">
    <location>
        <begin position="292"/>
        <end position="314"/>
    </location>
</feature>
<reference evidence="9 10" key="1">
    <citation type="submission" date="2016-07" db="EMBL/GenBank/DDBJ databases">
        <title>Pervasive Adenine N6-methylation of Active Genes in Fungi.</title>
        <authorList>
            <consortium name="DOE Joint Genome Institute"/>
            <person name="Mondo S.J."/>
            <person name="Dannebaum R.O."/>
            <person name="Kuo R.C."/>
            <person name="Labutti K."/>
            <person name="Haridas S."/>
            <person name="Kuo A."/>
            <person name="Salamov A."/>
            <person name="Ahrendt S.R."/>
            <person name="Lipzen A."/>
            <person name="Sullivan W."/>
            <person name="Andreopoulos W.B."/>
            <person name="Clum A."/>
            <person name="Lindquist E."/>
            <person name="Daum C."/>
            <person name="Ramamoorthy G.K."/>
            <person name="Gryganskyi A."/>
            <person name="Culley D."/>
            <person name="Magnuson J.K."/>
            <person name="James T.Y."/>
            <person name="O'Malley M.A."/>
            <person name="Stajich J.E."/>
            <person name="Spatafora J.W."/>
            <person name="Visel A."/>
            <person name="Grigoriev I.V."/>
        </authorList>
    </citation>
    <scope>NUCLEOTIDE SEQUENCE [LARGE SCALE GENOMIC DNA]</scope>
    <source>
        <strain evidence="9 10">CBS 931.73</strain>
    </source>
</reference>
<dbReference type="Pfam" id="PF12821">
    <property type="entry name" value="ThrE_2"/>
    <property type="match status" value="1"/>
</dbReference>
<gene>
    <name evidence="9" type="ORF">K493DRAFT_323137</name>
</gene>
<evidence type="ECO:0000256" key="3">
    <source>
        <dbReference type="ARBA" id="ARBA00022989"/>
    </source>
</evidence>
<sequence length="361" mass="39246">MPGVTFISFWDPCTHTSDTHIIKARDGYHMNKLEQTYIISKQVIEKQIKLKDAYASLENLLTSPPTWPWWVKLLNYPLCSFCMTPSLFQGGWLDAVAGAGLSFVVGLLALLSKKIYSYNSVFELSAAILCAFIATALHRHICYLTVVLSSVALLLPGLQLTSAVLELASRNSISGVIRLVYALVLAFMLGFGLNIGSQAWSAFDPGALERETCTPISSFWDLLLIPLLAVGYCISLNAGVRQWPPMLTLTFMGYVVSYFTSQVMDVTISAAISSFAVALVGNAYARITNRFAFGPVLAAVMILVPGSLGVKGFLQAFGNNGDGLSVAFQMVMVGLSIAMGLFVASLMVYPQGKRRTTLIMF</sequence>
<evidence type="ECO:0000259" key="7">
    <source>
        <dbReference type="Pfam" id="PF06738"/>
    </source>
</evidence>
<dbReference type="PANTHER" id="PTHR31082:SF4">
    <property type="entry name" value="PHEROMONE-REGULATED MEMBRANE PROTEIN 10"/>
    <property type="match status" value="1"/>
</dbReference>
<keyword evidence="4 6" id="KW-0472">Membrane</keyword>
<dbReference type="STRING" id="1314790.A0A1Y1YZ04"/>
<dbReference type="GO" id="GO:0022857">
    <property type="term" value="F:transmembrane transporter activity"/>
    <property type="evidence" value="ECO:0007669"/>
    <property type="project" value="InterPro"/>
</dbReference>
<dbReference type="AlphaFoldDB" id="A0A1Y1YZ04"/>
<comment type="similarity">
    <text evidence="5">Belongs to the ThrE exporter (TC 2.A.79) family.</text>
</comment>
<evidence type="ECO:0000256" key="6">
    <source>
        <dbReference type="SAM" id="Phobius"/>
    </source>
</evidence>
<feature type="domain" description="Threonine/serine exporter-like N-terminal" evidence="7">
    <location>
        <begin position="3"/>
        <end position="197"/>
    </location>
</feature>
<dbReference type="Pfam" id="PF06738">
    <property type="entry name" value="ThrE"/>
    <property type="match status" value="1"/>
</dbReference>
<accession>A0A1Y1YZ04</accession>
<feature type="domain" description="Threonine/Serine exporter ThrE" evidence="8">
    <location>
        <begin position="222"/>
        <end position="346"/>
    </location>
</feature>
<evidence type="ECO:0008006" key="11">
    <source>
        <dbReference type="Google" id="ProtNLM"/>
    </source>
</evidence>
<dbReference type="InterPro" id="IPR051361">
    <property type="entry name" value="ThrE/Ser_Exporter"/>
</dbReference>
<keyword evidence="2 6" id="KW-0812">Transmembrane</keyword>
<feature type="transmembrane region" description="Helical" evidence="6">
    <location>
        <begin position="143"/>
        <end position="167"/>
    </location>
</feature>
<feature type="transmembrane region" description="Helical" evidence="6">
    <location>
        <begin position="91"/>
        <end position="111"/>
    </location>
</feature>
<dbReference type="InterPro" id="IPR024528">
    <property type="entry name" value="ThrE_2"/>
</dbReference>
<comment type="subcellular location">
    <subcellularLocation>
        <location evidence="1">Membrane</location>
        <topology evidence="1">Multi-pass membrane protein</topology>
    </subcellularLocation>
</comment>